<dbReference type="AlphaFoldDB" id="A0A975LCV5"/>
<sequence length="146" mass="16252">MPSPKFRLTCCLCGKLIPLNKDVQVLDAEWLRRFPHARGTFSCFTCVSRNFWLCKKPGGGYVEGHIPAVDEVTGELKPDADSINHLLTPGTHKGAVQAHPWSGLVQGAEEYLRHRAQRLAPGSPEGQRLHAMLAEWDARDSLPNDR</sequence>
<geneLocation type="plasmid" evidence="1 2">
    <name>unnamed2</name>
</geneLocation>
<accession>A0A975LCV5</accession>
<keyword evidence="1" id="KW-0614">Plasmid</keyword>
<proteinExistence type="predicted"/>
<evidence type="ECO:0000313" key="1">
    <source>
        <dbReference type="EMBL" id="QVJ03461.1"/>
    </source>
</evidence>
<dbReference type="EMBL" id="CP074403">
    <property type="protein sequence ID" value="QVJ03461.1"/>
    <property type="molecule type" value="Genomic_DNA"/>
</dbReference>
<protein>
    <submittedName>
        <fullName evidence="1">Uncharacterized protein</fullName>
    </submittedName>
</protein>
<organism evidence="1 2">
    <name type="scientific">Nocardiopsis eucommiae</name>
    <dbReference type="NCBI Taxonomy" id="2831970"/>
    <lineage>
        <taxon>Bacteria</taxon>
        <taxon>Bacillati</taxon>
        <taxon>Actinomycetota</taxon>
        <taxon>Actinomycetes</taxon>
        <taxon>Streptosporangiales</taxon>
        <taxon>Nocardiopsidaceae</taxon>
        <taxon>Nocardiopsis</taxon>
    </lineage>
</organism>
<evidence type="ECO:0000313" key="2">
    <source>
        <dbReference type="Proteomes" id="UP000682416"/>
    </source>
</evidence>
<dbReference type="Proteomes" id="UP000682416">
    <property type="component" value="Plasmid unnamed2"/>
</dbReference>
<name>A0A975LCV5_9ACTN</name>
<dbReference type="KEGG" id="nec:KGD82_27630"/>
<reference evidence="1" key="1">
    <citation type="submission" date="2021-05" db="EMBL/GenBank/DDBJ databases">
        <authorList>
            <person name="Kaiqin L."/>
            <person name="Jian G."/>
        </authorList>
    </citation>
    <scope>NUCLEOTIDE SEQUENCE</scope>
    <source>
        <strain evidence="1">HDS5</strain>
        <plasmid evidence="1">unnamed2</plasmid>
    </source>
</reference>
<keyword evidence="2" id="KW-1185">Reference proteome</keyword>
<gene>
    <name evidence="1" type="ORF">KGD82_27630</name>
</gene>